<dbReference type="EMBL" id="JAULJE010000014">
    <property type="protein sequence ID" value="KAK1335191.1"/>
    <property type="molecule type" value="Genomic_DNA"/>
</dbReference>
<dbReference type="InterPro" id="IPR036919">
    <property type="entry name" value="Ribo_uL30_ferredoxin-like_sf"/>
</dbReference>
<sequence>MEGQKRRKEVPAMPETLKKKQRNLAELNIKHLGNNLPKSCFQRQGGRLLCKKLALASVAQLVGASSGTLKAPQGFSEHAEDWETMYYMGYSEPEVSKLFISKHGYGKINKKRIAPKNTLIARSFGKYRVICMEKLTREICTVGKCFKEADSFLWPFNYLPRARIEKTTRFVEGGNADNREDQLNRLIRRMD</sequence>
<dbReference type="GO" id="GO:0003735">
    <property type="term" value="F:structural constituent of ribosome"/>
    <property type="evidence" value="ECO:0007669"/>
    <property type="project" value="TreeGrafter"/>
</dbReference>
<organism evidence="1 2">
    <name type="scientific">Cnephaeus nilssonii</name>
    <name type="common">Northern bat</name>
    <name type="synonym">Eptesicus nilssonii</name>
    <dbReference type="NCBI Taxonomy" id="3371016"/>
    <lineage>
        <taxon>Eukaryota</taxon>
        <taxon>Metazoa</taxon>
        <taxon>Chordata</taxon>
        <taxon>Craniata</taxon>
        <taxon>Vertebrata</taxon>
        <taxon>Euteleostomi</taxon>
        <taxon>Mammalia</taxon>
        <taxon>Eutheria</taxon>
        <taxon>Laurasiatheria</taxon>
        <taxon>Chiroptera</taxon>
        <taxon>Yangochiroptera</taxon>
        <taxon>Vespertilionidae</taxon>
        <taxon>Cnephaeus</taxon>
    </lineage>
</organism>
<dbReference type="PANTHER" id="PTHR11524">
    <property type="entry name" value="60S RIBOSOMAL PROTEIN L7"/>
    <property type="match status" value="1"/>
</dbReference>
<dbReference type="SUPFAM" id="SSF55129">
    <property type="entry name" value="Ribosomal protein L30p/L7e"/>
    <property type="match status" value="1"/>
</dbReference>
<dbReference type="GO" id="GO:0022625">
    <property type="term" value="C:cytosolic large ribosomal subunit"/>
    <property type="evidence" value="ECO:0007669"/>
    <property type="project" value="TreeGrafter"/>
</dbReference>
<proteinExistence type="predicted"/>
<dbReference type="AlphaFoldDB" id="A0AA40LIW1"/>
<accession>A0AA40LIW1</accession>
<dbReference type="GO" id="GO:0000463">
    <property type="term" value="P:maturation of LSU-rRNA from tricistronic rRNA transcript (SSU-rRNA, 5.8S rRNA, LSU-rRNA)"/>
    <property type="evidence" value="ECO:0007669"/>
    <property type="project" value="TreeGrafter"/>
</dbReference>
<keyword evidence="2" id="KW-1185">Reference proteome</keyword>
<dbReference type="Proteomes" id="UP001177744">
    <property type="component" value="Unassembled WGS sequence"/>
</dbReference>
<protein>
    <submittedName>
        <fullName evidence="1">Uncharacterized protein</fullName>
    </submittedName>
</protein>
<dbReference type="GO" id="GO:0003723">
    <property type="term" value="F:RNA binding"/>
    <property type="evidence" value="ECO:0007669"/>
    <property type="project" value="TreeGrafter"/>
</dbReference>
<comment type="caution">
    <text evidence="1">The sequence shown here is derived from an EMBL/GenBank/DDBJ whole genome shotgun (WGS) entry which is preliminary data.</text>
</comment>
<evidence type="ECO:0000313" key="2">
    <source>
        <dbReference type="Proteomes" id="UP001177744"/>
    </source>
</evidence>
<evidence type="ECO:0000313" key="1">
    <source>
        <dbReference type="EMBL" id="KAK1335191.1"/>
    </source>
</evidence>
<gene>
    <name evidence="1" type="ORF">QTO34_004775</name>
</gene>
<dbReference type="PANTHER" id="PTHR11524:SF12">
    <property type="entry name" value="LARGE RIBOSOMAL SUBUNIT PROTEIN UL30"/>
    <property type="match status" value="1"/>
</dbReference>
<reference evidence="1" key="1">
    <citation type="submission" date="2023-06" db="EMBL/GenBank/DDBJ databases">
        <title>Reference genome for the Northern bat (Eptesicus nilssonii), a most northern bat species.</title>
        <authorList>
            <person name="Laine V.N."/>
            <person name="Pulliainen A.T."/>
            <person name="Lilley T.M."/>
        </authorList>
    </citation>
    <scope>NUCLEOTIDE SEQUENCE</scope>
    <source>
        <strain evidence="1">BLF_Eptnil</strain>
        <tissue evidence="1">Kidney</tissue>
    </source>
</reference>
<name>A0AA40LIW1_CNENI</name>
<dbReference type="InterPro" id="IPR039699">
    <property type="entry name" value="Ribosomal_uL30"/>
</dbReference>